<feature type="compositionally biased region" description="Basic and acidic residues" evidence="1">
    <location>
        <begin position="113"/>
        <end position="123"/>
    </location>
</feature>
<gene>
    <name evidence="2" type="ORF">AVDCRST_MAG54-201</name>
</gene>
<evidence type="ECO:0000256" key="1">
    <source>
        <dbReference type="SAM" id="MobiDB-lite"/>
    </source>
</evidence>
<dbReference type="EMBL" id="CADCTH010000032">
    <property type="protein sequence ID" value="CAA9212949.1"/>
    <property type="molecule type" value="Genomic_DNA"/>
</dbReference>
<feature type="compositionally biased region" description="Basic residues" evidence="1">
    <location>
        <begin position="34"/>
        <end position="45"/>
    </location>
</feature>
<dbReference type="EC" id="1.14.13.-" evidence="2"/>
<keyword evidence="2" id="KW-0808">Transferase</keyword>
<dbReference type="GO" id="GO:0032259">
    <property type="term" value="P:methylation"/>
    <property type="evidence" value="ECO:0007669"/>
    <property type="project" value="UniProtKB-KW"/>
</dbReference>
<organism evidence="2">
    <name type="scientific">uncultured Actinomycetospora sp</name>
    <dbReference type="NCBI Taxonomy" id="1135996"/>
    <lineage>
        <taxon>Bacteria</taxon>
        <taxon>Bacillati</taxon>
        <taxon>Actinomycetota</taxon>
        <taxon>Actinomycetes</taxon>
        <taxon>Pseudonocardiales</taxon>
        <taxon>Pseudonocardiaceae</taxon>
        <taxon>Actinomycetospora</taxon>
        <taxon>environmental samples</taxon>
    </lineage>
</organism>
<dbReference type="GO" id="GO:0016491">
    <property type="term" value="F:oxidoreductase activity"/>
    <property type="evidence" value="ECO:0007669"/>
    <property type="project" value="UniProtKB-KW"/>
</dbReference>
<feature type="non-terminal residue" evidence="2">
    <location>
        <position position="1"/>
    </location>
</feature>
<reference evidence="2" key="1">
    <citation type="submission" date="2020-02" db="EMBL/GenBank/DDBJ databases">
        <authorList>
            <person name="Meier V. D."/>
        </authorList>
    </citation>
    <scope>NUCLEOTIDE SEQUENCE</scope>
    <source>
        <strain evidence="2">AVDCRST_MAG54</strain>
    </source>
</reference>
<feature type="compositionally biased region" description="Basic residues" evidence="1">
    <location>
        <begin position="219"/>
        <end position="236"/>
    </location>
</feature>
<feature type="compositionally biased region" description="Basic residues" evidence="1">
    <location>
        <begin position="295"/>
        <end position="312"/>
    </location>
</feature>
<feature type="region of interest" description="Disordered" evidence="1">
    <location>
        <begin position="1"/>
        <end position="250"/>
    </location>
</feature>
<sequence>GNDHPRAARRGRRRRLVVPGPRRRRRAADVDPRRPRRRHARRRRGPPVLAVLRPRRPAAVAPGRPARAREPRGLGVRLRQAARRRHRRGRRAAQPLRARGGAALRVRRRRNRDHPPPADDRRCGGRGRGVVAALRRAHPHLDGLPRRAPPVRRPRRARPAGRGRPPRPQGPADGAPAEHARLRLRTGADARRPGRGDDGVARRQPPRRAVHAADDRDGRRRRPVRGRVRGQRRHPGRPPGPEHPRGRAGPWAARGLLVRGGHLRDLRDPAARRPGRASRLAAERRGEGRPEHGLHLRVPRRARLRPARARPL</sequence>
<keyword evidence="2" id="KW-0560">Oxidoreductase</keyword>
<protein>
    <submittedName>
        <fullName evidence="2">Flavodoxin reductases (Ferredoxin-NADPH reductases) family 1 Vanillate O-demethylase oxidoreductase</fullName>
        <ecNumber evidence="2">1.14.13.-</ecNumber>
    </submittedName>
</protein>
<feature type="compositionally biased region" description="Basic and acidic residues" evidence="1">
    <location>
        <begin position="176"/>
        <end position="201"/>
    </location>
</feature>
<feature type="compositionally biased region" description="Basic residues" evidence="1">
    <location>
        <begin position="149"/>
        <end position="165"/>
    </location>
</feature>
<keyword evidence="2" id="KW-0489">Methyltransferase</keyword>
<name>A0A6J4H507_9PSEU</name>
<feature type="non-terminal residue" evidence="2">
    <location>
        <position position="312"/>
    </location>
</feature>
<evidence type="ECO:0000313" key="2">
    <source>
        <dbReference type="EMBL" id="CAA9212949.1"/>
    </source>
</evidence>
<feature type="compositionally biased region" description="Basic residues" evidence="1">
    <location>
        <begin position="80"/>
        <end position="91"/>
    </location>
</feature>
<feature type="compositionally biased region" description="Low complexity" evidence="1">
    <location>
        <begin position="46"/>
        <end position="65"/>
    </location>
</feature>
<feature type="compositionally biased region" description="Low complexity" evidence="1">
    <location>
        <begin position="92"/>
        <end position="104"/>
    </location>
</feature>
<dbReference type="AlphaFoldDB" id="A0A6J4H507"/>
<feature type="region of interest" description="Disordered" evidence="1">
    <location>
        <begin position="262"/>
        <end position="312"/>
    </location>
</feature>
<accession>A0A6J4H507</accession>
<dbReference type="GO" id="GO:0008168">
    <property type="term" value="F:methyltransferase activity"/>
    <property type="evidence" value="ECO:0007669"/>
    <property type="project" value="UniProtKB-KW"/>
</dbReference>
<feature type="compositionally biased region" description="Basic residues" evidence="1">
    <location>
        <begin position="7"/>
        <end position="26"/>
    </location>
</feature>
<feature type="compositionally biased region" description="Basic and acidic residues" evidence="1">
    <location>
        <begin position="281"/>
        <end position="294"/>
    </location>
</feature>
<proteinExistence type="predicted"/>
<feature type="compositionally biased region" description="Basic and acidic residues" evidence="1">
    <location>
        <begin position="262"/>
        <end position="271"/>
    </location>
</feature>